<dbReference type="InterPro" id="IPR028082">
    <property type="entry name" value="Peripla_BP_I"/>
</dbReference>
<dbReference type="RefSeq" id="WP_320510611.1">
    <property type="nucleotide sequence ID" value="NZ_JAXCLW010000011.1"/>
</dbReference>
<evidence type="ECO:0000256" key="2">
    <source>
        <dbReference type="ARBA" id="ARBA00022729"/>
    </source>
</evidence>
<evidence type="ECO:0000256" key="1">
    <source>
        <dbReference type="ARBA" id="ARBA00010062"/>
    </source>
</evidence>
<dbReference type="Gene3D" id="3.40.50.2300">
    <property type="match status" value="2"/>
</dbReference>
<feature type="domain" description="Leucine-binding protein" evidence="4">
    <location>
        <begin position="49"/>
        <end position="395"/>
    </location>
</feature>
<dbReference type="InterPro" id="IPR051010">
    <property type="entry name" value="BCAA_transport"/>
</dbReference>
<keyword evidence="3" id="KW-0029">Amino-acid transport</keyword>
<accession>A0ABU5EH24</accession>
<sequence>MKKNQKPDIVSELENPARRGFFRKSAGLAAGSAAILAAMNDGAKADGDPIPVGQATPLTSTFAAADGKEFQRGLQLACEEINAMGGILGRPLEPVFEDTKDMGDDVIAQSIQRLIDRHNVHAIINGYNVGTGTAELDPAADAGIILVHYNTVIAHNQMVKSDPDRYFGCFQGDPPEYWYGPGLLAYLDTLKSSGEFKPANNKIAIITGPGTYSSNIANAVKDKAAEHGWQVSLFESVNVPISQWGPTLAKIRQDPPAVIAVTHFYPADLAQFMLQFVPDPTPSLIYMQYGPSLAAFREIGKEATKGVLYSTVVAALQDEIGKDFEKRYKAKFGPDASHLSGCQPYDGCYIWALSAALAGGTGEPGNDAQNRKVAARMRQLIYRGVNGTSRFIPNEQSVYTYPTQVNDSSLGMPHQYLQIQDHTKTPFLIAPAPYSTAAFQLPPWIKS</sequence>
<gene>
    <name evidence="5" type="ORF">SMD27_22040</name>
</gene>
<dbReference type="SUPFAM" id="SSF53822">
    <property type="entry name" value="Periplasmic binding protein-like I"/>
    <property type="match status" value="1"/>
</dbReference>
<dbReference type="InterPro" id="IPR006311">
    <property type="entry name" value="TAT_signal"/>
</dbReference>
<name>A0ABU5EH24_9PROT</name>
<keyword evidence="6" id="KW-1185">Reference proteome</keyword>
<dbReference type="PROSITE" id="PS51318">
    <property type="entry name" value="TAT"/>
    <property type="match status" value="1"/>
</dbReference>
<proteinExistence type="inferred from homology"/>
<keyword evidence="3" id="KW-0813">Transport</keyword>
<dbReference type="PANTHER" id="PTHR30483">
    <property type="entry name" value="LEUCINE-SPECIFIC-BINDING PROTEIN"/>
    <property type="match status" value="1"/>
</dbReference>
<comment type="caution">
    <text evidence="5">The sequence shown here is derived from an EMBL/GenBank/DDBJ whole genome shotgun (WGS) entry which is preliminary data.</text>
</comment>
<comment type="similarity">
    <text evidence="1">Belongs to the leucine-binding protein family.</text>
</comment>
<evidence type="ECO:0000313" key="6">
    <source>
        <dbReference type="Proteomes" id="UP001279642"/>
    </source>
</evidence>
<organism evidence="5 6">
    <name type="scientific">Dongia soli</name>
    <dbReference type="NCBI Taxonomy" id="600628"/>
    <lineage>
        <taxon>Bacteria</taxon>
        <taxon>Pseudomonadati</taxon>
        <taxon>Pseudomonadota</taxon>
        <taxon>Alphaproteobacteria</taxon>
        <taxon>Rhodospirillales</taxon>
        <taxon>Dongiaceae</taxon>
        <taxon>Dongia</taxon>
    </lineage>
</organism>
<dbReference type="InterPro" id="IPR028081">
    <property type="entry name" value="Leu-bd"/>
</dbReference>
<dbReference type="Proteomes" id="UP001279642">
    <property type="component" value="Unassembled WGS sequence"/>
</dbReference>
<reference evidence="5 6" key="1">
    <citation type="journal article" date="2016" name="Antonie Van Leeuwenhoek">
        <title>Dongia soli sp. nov., isolated from soil from Dokdo, Korea.</title>
        <authorList>
            <person name="Kim D.U."/>
            <person name="Lee H."/>
            <person name="Kim H."/>
            <person name="Kim S.G."/>
            <person name="Ka J.O."/>
        </authorList>
    </citation>
    <scope>NUCLEOTIDE SEQUENCE [LARGE SCALE GENOMIC DNA]</scope>
    <source>
        <strain evidence="5 6">D78</strain>
    </source>
</reference>
<evidence type="ECO:0000256" key="3">
    <source>
        <dbReference type="ARBA" id="ARBA00022970"/>
    </source>
</evidence>
<protein>
    <submittedName>
        <fullName evidence="5">ABC transporter substrate-binding protein</fullName>
    </submittedName>
</protein>
<evidence type="ECO:0000313" key="5">
    <source>
        <dbReference type="EMBL" id="MDY0885536.1"/>
    </source>
</evidence>
<keyword evidence="2" id="KW-0732">Signal</keyword>
<dbReference type="Pfam" id="PF13458">
    <property type="entry name" value="Peripla_BP_6"/>
    <property type="match status" value="1"/>
</dbReference>
<evidence type="ECO:0000259" key="4">
    <source>
        <dbReference type="Pfam" id="PF13458"/>
    </source>
</evidence>
<dbReference type="EMBL" id="JAXCLW010000011">
    <property type="protein sequence ID" value="MDY0885536.1"/>
    <property type="molecule type" value="Genomic_DNA"/>
</dbReference>